<dbReference type="InterPro" id="IPR001405">
    <property type="entry name" value="UPF0758"/>
</dbReference>
<evidence type="ECO:0000256" key="2">
    <source>
        <dbReference type="ARBA" id="ARBA00022723"/>
    </source>
</evidence>
<dbReference type="GO" id="GO:0006508">
    <property type="term" value="P:proteolysis"/>
    <property type="evidence" value="ECO:0007669"/>
    <property type="project" value="UniProtKB-KW"/>
</dbReference>
<dbReference type="NCBIfam" id="TIGR00608">
    <property type="entry name" value="radc"/>
    <property type="match status" value="1"/>
</dbReference>
<evidence type="ECO:0000259" key="7">
    <source>
        <dbReference type="PROSITE" id="PS50249"/>
    </source>
</evidence>
<reference evidence="8 9" key="1">
    <citation type="submission" date="2016-11" db="EMBL/GenBank/DDBJ databases">
        <authorList>
            <person name="Jaros S."/>
            <person name="Januszkiewicz K."/>
            <person name="Wedrychowicz H."/>
        </authorList>
    </citation>
    <scope>NUCLEOTIDE SEQUENCE [LARGE SCALE GENOMIC DNA]</scope>
    <source>
        <strain evidence="8 9">KHT3</strain>
    </source>
</reference>
<dbReference type="EMBL" id="FRBD01000003">
    <property type="protein sequence ID" value="SHK45518.1"/>
    <property type="molecule type" value="Genomic_DNA"/>
</dbReference>
<dbReference type="InterPro" id="IPR025657">
    <property type="entry name" value="RadC_JAB"/>
</dbReference>
<sequence length="233" mass="26091">MQTAAVKSLPISSWSMEDRPSDKMIELGTSALTDAELLSIIIGSGTHKASAVDIAKHLLADHQNNLHELAKAEFNEIRETEGIGTSTACRIMAAIELGKRRQAAQLGEHPDLSTACRVHQFMQPFCQDLKSEEAHLLLMNQNYRLIKHIKLSQGGITETLMDIRLIMKYAVTNNATILTVVHNHPSDNPRPSRVDDEITKSINNACKVMRIHFCDHVIVCSQEYYSYRENGKL</sequence>
<comment type="similarity">
    <text evidence="6">Belongs to the UPF0758 family.</text>
</comment>
<protein>
    <submittedName>
        <fullName evidence="8">DNA replication and repair protein RadC</fullName>
    </submittedName>
</protein>
<evidence type="ECO:0000256" key="3">
    <source>
        <dbReference type="ARBA" id="ARBA00022801"/>
    </source>
</evidence>
<evidence type="ECO:0000256" key="5">
    <source>
        <dbReference type="ARBA" id="ARBA00023049"/>
    </source>
</evidence>
<dbReference type="AlphaFoldDB" id="A0A1M6SLQ6"/>
<name>A0A1M6SLQ6_XYLRU</name>
<evidence type="ECO:0000256" key="1">
    <source>
        <dbReference type="ARBA" id="ARBA00022670"/>
    </source>
</evidence>
<dbReference type="SUPFAM" id="SSF47781">
    <property type="entry name" value="RuvA domain 2-like"/>
    <property type="match status" value="1"/>
</dbReference>
<keyword evidence="2" id="KW-0479">Metal-binding</keyword>
<accession>A0A1M6SLQ6</accession>
<keyword evidence="1" id="KW-0645">Protease</keyword>
<dbReference type="RefSeq" id="WP_073205368.1">
    <property type="nucleotide sequence ID" value="NZ_FRBD01000003.1"/>
</dbReference>
<evidence type="ECO:0000256" key="4">
    <source>
        <dbReference type="ARBA" id="ARBA00022833"/>
    </source>
</evidence>
<dbReference type="Pfam" id="PF20582">
    <property type="entry name" value="UPF0758_N"/>
    <property type="match status" value="1"/>
</dbReference>
<dbReference type="Gene3D" id="3.40.140.10">
    <property type="entry name" value="Cytidine Deaminase, domain 2"/>
    <property type="match status" value="1"/>
</dbReference>
<dbReference type="Pfam" id="PF04002">
    <property type="entry name" value="RadC"/>
    <property type="match status" value="1"/>
</dbReference>
<dbReference type="NCBIfam" id="NF000642">
    <property type="entry name" value="PRK00024.1"/>
    <property type="match status" value="1"/>
</dbReference>
<dbReference type="InterPro" id="IPR046778">
    <property type="entry name" value="UPF0758_N"/>
</dbReference>
<dbReference type="PANTHER" id="PTHR30471">
    <property type="entry name" value="DNA REPAIR PROTEIN RADC"/>
    <property type="match status" value="1"/>
</dbReference>
<dbReference type="InterPro" id="IPR010994">
    <property type="entry name" value="RuvA_2-like"/>
</dbReference>
<keyword evidence="3" id="KW-0378">Hydrolase</keyword>
<evidence type="ECO:0000256" key="6">
    <source>
        <dbReference type="RuleBase" id="RU003797"/>
    </source>
</evidence>
<dbReference type="SUPFAM" id="SSF102712">
    <property type="entry name" value="JAB1/MPN domain"/>
    <property type="match status" value="1"/>
</dbReference>
<keyword evidence="5" id="KW-0482">Metalloprotease</keyword>
<evidence type="ECO:0000313" key="9">
    <source>
        <dbReference type="Proteomes" id="UP000184130"/>
    </source>
</evidence>
<evidence type="ECO:0000313" key="8">
    <source>
        <dbReference type="EMBL" id="SHK45518.1"/>
    </source>
</evidence>
<dbReference type="GO" id="GO:0008237">
    <property type="term" value="F:metallopeptidase activity"/>
    <property type="evidence" value="ECO:0007669"/>
    <property type="project" value="UniProtKB-KW"/>
</dbReference>
<dbReference type="OrthoDB" id="9804482at2"/>
<dbReference type="Proteomes" id="UP000184130">
    <property type="component" value="Unassembled WGS sequence"/>
</dbReference>
<keyword evidence="4" id="KW-0862">Zinc</keyword>
<proteinExistence type="inferred from homology"/>
<organism evidence="8 9">
    <name type="scientific">Xylanibacter ruminicola</name>
    <name type="common">Prevotella ruminicola</name>
    <dbReference type="NCBI Taxonomy" id="839"/>
    <lineage>
        <taxon>Bacteria</taxon>
        <taxon>Pseudomonadati</taxon>
        <taxon>Bacteroidota</taxon>
        <taxon>Bacteroidia</taxon>
        <taxon>Bacteroidales</taxon>
        <taxon>Prevotellaceae</taxon>
        <taxon>Xylanibacter</taxon>
    </lineage>
</organism>
<dbReference type="PANTHER" id="PTHR30471:SF3">
    <property type="entry name" value="UPF0758 PROTEIN YEES-RELATED"/>
    <property type="match status" value="1"/>
</dbReference>
<dbReference type="GO" id="GO:0046872">
    <property type="term" value="F:metal ion binding"/>
    <property type="evidence" value="ECO:0007669"/>
    <property type="project" value="UniProtKB-KW"/>
</dbReference>
<dbReference type="CDD" id="cd08071">
    <property type="entry name" value="MPN_DUF2466"/>
    <property type="match status" value="1"/>
</dbReference>
<dbReference type="PROSITE" id="PS50249">
    <property type="entry name" value="MPN"/>
    <property type="match status" value="1"/>
</dbReference>
<dbReference type="InterPro" id="IPR037518">
    <property type="entry name" value="MPN"/>
</dbReference>
<feature type="domain" description="MPN" evidence="7">
    <location>
        <begin position="106"/>
        <end position="233"/>
    </location>
</feature>
<gene>
    <name evidence="8" type="ORF">SAMN05216463_103250</name>
</gene>